<accession>A0ABM1TK45</accession>
<keyword evidence="2" id="KW-1185">Reference proteome</keyword>
<proteinExistence type="predicted"/>
<dbReference type="GeneID" id="106471922"/>
<dbReference type="RefSeq" id="XP_022256251.1">
    <property type="nucleotide sequence ID" value="XM_022400543.1"/>
</dbReference>
<evidence type="ECO:0000313" key="2">
    <source>
        <dbReference type="Proteomes" id="UP000694941"/>
    </source>
</evidence>
<organism evidence="2 3">
    <name type="scientific">Limulus polyphemus</name>
    <name type="common">Atlantic horseshoe crab</name>
    <dbReference type="NCBI Taxonomy" id="6850"/>
    <lineage>
        <taxon>Eukaryota</taxon>
        <taxon>Metazoa</taxon>
        <taxon>Ecdysozoa</taxon>
        <taxon>Arthropoda</taxon>
        <taxon>Chelicerata</taxon>
        <taxon>Merostomata</taxon>
        <taxon>Xiphosura</taxon>
        <taxon>Limulidae</taxon>
        <taxon>Limulus</taxon>
    </lineage>
</organism>
<evidence type="ECO:0000256" key="1">
    <source>
        <dbReference type="SAM" id="MobiDB-lite"/>
    </source>
</evidence>
<feature type="region of interest" description="Disordered" evidence="1">
    <location>
        <begin position="235"/>
        <end position="287"/>
    </location>
</feature>
<sequence length="287" mass="33221">MTNQASHDTRPHGKQQKYEIVVIYINRVSEIIKQVEKEEKEIKAVATMKSIFQYDKKSSPSVIENEQTKYVKQHERQFQQLTKDIQRRQEKKKPLNCLQEDDNLQEEITSIGNDSDSTLSDCANPDTHMHLASPVHFSDSDGQHDIVDIVEDSTSDCSGQNRSFSLLDNIPSNFEYWNVSDFQGTDRKTGVKIEEDNPGEDGINETIDDYEVKDEKIYNIKKECDREEKIKEISSEYETTSNHSTPVKHVPLPVRGKLSTVKRSLRLMKRQREYGEPSKGILRKRSR</sequence>
<protein>
    <submittedName>
        <fullName evidence="3">Uncharacterized protein LOC106471922</fullName>
    </submittedName>
</protein>
<reference evidence="3" key="1">
    <citation type="submission" date="2025-08" db="UniProtKB">
        <authorList>
            <consortium name="RefSeq"/>
        </authorList>
    </citation>
    <scope>IDENTIFICATION</scope>
    <source>
        <tissue evidence="3">Muscle</tissue>
    </source>
</reference>
<dbReference type="Proteomes" id="UP000694941">
    <property type="component" value="Unplaced"/>
</dbReference>
<name>A0ABM1TK45_LIMPO</name>
<evidence type="ECO:0000313" key="3">
    <source>
        <dbReference type="RefSeq" id="XP_022256251.1"/>
    </source>
</evidence>
<gene>
    <name evidence="3" type="primary">LOC106471922</name>
</gene>